<evidence type="ECO:0000256" key="1">
    <source>
        <dbReference type="ARBA" id="ARBA00004292"/>
    </source>
</evidence>
<evidence type="ECO:0000256" key="4">
    <source>
        <dbReference type="ARBA" id="ARBA00022692"/>
    </source>
</evidence>
<evidence type="ECO:0000313" key="13">
    <source>
        <dbReference type="EMBL" id="KAL1375612.1"/>
    </source>
</evidence>
<evidence type="ECO:0000313" key="14">
    <source>
        <dbReference type="Proteomes" id="UP001562425"/>
    </source>
</evidence>
<evidence type="ECO:0000256" key="7">
    <source>
        <dbReference type="ARBA" id="ARBA00023128"/>
    </source>
</evidence>
<dbReference type="AlphaFoldDB" id="A0ABD1CGU9"/>
<evidence type="ECO:0000259" key="12">
    <source>
        <dbReference type="Pfam" id="PF09791"/>
    </source>
</evidence>
<dbReference type="EMBL" id="JBEHCU010012349">
    <property type="protein sequence ID" value="KAL1375612.1"/>
    <property type="molecule type" value="Genomic_DNA"/>
</dbReference>
<dbReference type="InterPro" id="IPR039205">
    <property type="entry name" value="NDUFA11"/>
</dbReference>
<evidence type="ECO:0000256" key="3">
    <source>
        <dbReference type="ARBA" id="ARBA00018191"/>
    </source>
</evidence>
<comment type="similarity">
    <text evidence="2">Belongs to the complex I NDUFA11 subunit family.</text>
</comment>
<comment type="subcellular location">
    <subcellularLocation>
        <location evidence="1">Mitochondrion inner membrane</location>
        <topology evidence="1">Multi-pass membrane protein</topology>
        <orientation evidence="1">Matrix side</orientation>
    </subcellularLocation>
</comment>
<dbReference type="GO" id="GO:0005743">
    <property type="term" value="C:mitochondrial inner membrane"/>
    <property type="evidence" value="ECO:0007669"/>
    <property type="project" value="UniProtKB-SubCell"/>
</dbReference>
<gene>
    <name evidence="13" type="ORF">pipiens_004618</name>
</gene>
<evidence type="ECO:0000256" key="9">
    <source>
        <dbReference type="ARBA" id="ARBA00030608"/>
    </source>
</evidence>
<evidence type="ECO:0000256" key="2">
    <source>
        <dbReference type="ARBA" id="ARBA00008699"/>
    </source>
</evidence>
<proteinExistence type="inferred from homology"/>
<evidence type="ECO:0000256" key="11">
    <source>
        <dbReference type="SAM" id="Phobius"/>
    </source>
</evidence>
<dbReference type="InterPro" id="IPR019180">
    <property type="entry name" value="Oxidoreductase-like_N"/>
</dbReference>
<name>A0ABD1CGU9_CULPP</name>
<accession>A0ABD1CGU9</accession>
<reference evidence="13 14" key="1">
    <citation type="submission" date="2024-05" db="EMBL/GenBank/DDBJ databases">
        <title>Culex pipiens pipiens assembly and annotation.</title>
        <authorList>
            <person name="Alout H."/>
            <person name="Durand T."/>
        </authorList>
    </citation>
    <scope>NUCLEOTIDE SEQUENCE [LARGE SCALE GENOMIC DNA]</scope>
    <source>
        <strain evidence="13">HA-2024</strain>
        <tissue evidence="13">Whole body</tissue>
    </source>
</reference>
<dbReference type="Proteomes" id="UP001562425">
    <property type="component" value="Unassembled WGS sequence"/>
</dbReference>
<evidence type="ECO:0000256" key="6">
    <source>
        <dbReference type="ARBA" id="ARBA00022989"/>
    </source>
</evidence>
<evidence type="ECO:0000256" key="10">
    <source>
        <dbReference type="ARBA" id="ARBA00031497"/>
    </source>
</evidence>
<keyword evidence="4 11" id="KW-0812">Transmembrane</keyword>
<dbReference type="PANTHER" id="PTHR21382">
    <property type="entry name" value="NADH-UBIQUINONE OXIDOREDUCTASE SUBUNIT"/>
    <property type="match status" value="1"/>
</dbReference>
<keyword evidence="5" id="KW-0999">Mitochondrion inner membrane</keyword>
<organism evidence="13 14">
    <name type="scientific">Culex pipiens pipiens</name>
    <name type="common">Northern house mosquito</name>
    <dbReference type="NCBI Taxonomy" id="38569"/>
    <lineage>
        <taxon>Eukaryota</taxon>
        <taxon>Metazoa</taxon>
        <taxon>Ecdysozoa</taxon>
        <taxon>Arthropoda</taxon>
        <taxon>Hexapoda</taxon>
        <taxon>Insecta</taxon>
        <taxon>Pterygota</taxon>
        <taxon>Neoptera</taxon>
        <taxon>Endopterygota</taxon>
        <taxon>Diptera</taxon>
        <taxon>Nematocera</taxon>
        <taxon>Culicoidea</taxon>
        <taxon>Culicidae</taxon>
        <taxon>Culicinae</taxon>
        <taxon>Culicini</taxon>
        <taxon>Culex</taxon>
        <taxon>Culex</taxon>
    </lineage>
</organism>
<keyword evidence="7" id="KW-0496">Mitochondrion</keyword>
<dbReference type="Pfam" id="PF09791">
    <property type="entry name" value="Oxidored-like"/>
    <property type="match status" value="1"/>
</dbReference>
<protein>
    <recommendedName>
        <fullName evidence="3">NADH dehydrogenase [ubiquinone] 1 alpha subcomplex subunit 11</fullName>
    </recommendedName>
    <alternativeName>
        <fullName evidence="9">Complex I-B14.7</fullName>
    </alternativeName>
    <alternativeName>
        <fullName evidence="10">NADH-ubiquinone oxidoreductase subunit B14.7</fullName>
    </alternativeName>
</protein>
<dbReference type="PANTHER" id="PTHR21382:SF1">
    <property type="entry name" value="NADH DEHYDROGENASE [UBIQUINONE] 1 ALPHA SUBCOMPLEX SUBUNIT 11"/>
    <property type="match status" value="1"/>
</dbReference>
<keyword evidence="6 11" id="KW-1133">Transmembrane helix</keyword>
<evidence type="ECO:0000256" key="8">
    <source>
        <dbReference type="ARBA" id="ARBA00023136"/>
    </source>
</evidence>
<sequence length="206" mass="22490">MRYLCSKKGTGKTIELPEEPTNCCMSGCQNCVWIQYANFGKMSLVKANYYDSPEGSDLFGKMVATNKYAVAAGLGWSSVEVLMISKPKGVIPTLGRYVYFTGPFIGIASAFTVGAYAANRLRGKDDTLNYVVGAFAAGGVYGAWKRNVVAGLVTGLFFSIAGAVKKNSIDKGWEFFPEPQKHGVGALNPARYDFTLTQERERNWTK</sequence>
<keyword evidence="14" id="KW-1185">Reference proteome</keyword>
<feature type="domain" description="Oxidoreductase-like" evidence="12">
    <location>
        <begin position="17"/>
        <end position="38"/>
    </location>
</feature>
<feature type="transmembrane region" description="Helical" evidence="11">
    <location>
        <begin position="97"/>
        <end position="118"/>
    </location>
</feature>
<comment type="caution">
    <text evidence="13">The sequence shown here is derived from an EMBL/GenBank/DDBJ whole genome shotgun (WGS) entry which is preliminary data.</text>
</comment>
<evidence type="ECO:0000256" key="5">
    <source>
        <dbReference type="ARBA" id="ARBA00022792"/>
    </source>
</evidence>
<keyword evidence="8 11" id="KW-0472">Membrane</keyword>